<organism evidence="2">
    <name type="scientific">viral metagenome</name>
    <dbReference type="NCBI Taxonomy" id="1070528"/>
    <lineage>
        <taxon>unclassified sequences</taxon>
        <taxon>metagenomes</taxon>
        <taxon>organismal metagenomes</taxon>
    </lineage>
</organism>
<sequence>MLEIQRAAAAQRRNSAKVAELNSMIAEEKQRAANQRAANLEAARAQGYPTSRKSRRTRKTNRRRTTRRGKRT</sequence>
<feature type="compositionally biased region" description="Basic residues" evidence="1">
    <location>
        <begin position="52"/>
        <end position="72"/>
    </location>
</feature>
<dbReference type="AlphaFoldDB" id="A0A6C0LMG8"/>
<feature type="region of interest" description="Disordered" evidence="1">
    <location>
        <begin position="30"/>
        <end position="72"/>
    </location>
</feature>
<evidence type="ECO:0000313" key="2">
    <source>
        <dbReference type="EMBL" id="QHU31727.1"/>
    </source>
</evidence>
<reference evidence="2" key="1">
    <citation type="journal article" date="2020" name="Nature">
        <title>Giant virus diversity and host interactions through global metagenomics.</title>
        <authorList>
            <person name="Schulz F."/>
            <person name="Roux S."/>
            <person name="Paez-Espino D."/>
            <person name="Jungbluth S."/>
            <person name="Walsh D.A."/>
            <person name="Denef V.J."/>
            <person name="McMahon K.D."/>
            <person name="Konstantinidis K.T."/>
            <person name="Eloe-Fadrosh E.A."/>
            <person name="Kyrpides N.C."/>
            <person name="Woyke T."/>
        </authorList>
    </citation>
    <scope>NUCLEOTIDE SEQUENCE</scope>
    <source>
        <strain evidence="2">GVMAG-M-3300027963-41</strain>
    </source>
</reference>
<evidence type="ECO:0000256" key="1">
    <source>
        <dbReference type="SAM" id="MobiDB-lite"/>
    </source>
</evidence>
<dbReference type="EMBL" id="MN740532">
    <property type="protein sequence ID" value="QHU31727.1"/>
    <property type="molecule type" value="Genomic_DNA"/>
</dbReference>
<accession>A0A6C0LMG8</accession>
<proteinExistence type="predicted"/>
<protein>
    <submittedName>
        <fullName evidence="2">Uncharacterized protein</fullName>
    </submittedName>
</protein>
<name>A0A6C0LMG8_9ZZZZ</name>
<feature type="compositionally biased region" description="Low complexity" evidence="1">
    <location>
        <begin position="32"/>
        <end position="46"/>
    </location>
</feature>